<sequence>MTKIVALIVVAMTWTSCSEKKAETQTQNTIDSSGVFVDEVSVTDSTLVTSTTCYLQVTGKDSLIAQIDDNLGTVTGKLFYNNFEKDSSFGTLIGSVSGDTIKVEYDFEAEGTRSLRELWFLKKDGKLVEGIGPYDKSGERFSSAKEVKFEGGHVLSPMDCEQAEKHFKKIGL</sequence>
<dbReference type="Proteomes" id="UP000694480">
    <property type="component" value="Unassembled WGS sequence"/>
</dbReference>
<reference evidence="1" key="1">
    <citation type="submission" date="2020-11" db="EMBL/GenBank/DDBJ databases">
        <title>Genome seq and assembly of Planobacterium sp.</title>
        <authorList>
            <person name="Chhetri G."/>
        </authorList>
    </citation>
    <scope>NUCLEOTIDE SEQUENCE</scope>
    <source>
        <strain evidence="1">GCR5</strain>
    </source>
</reference>
<dbReference type="AlphaFoldDB" id="A0A930YWI6"/>
<evidence type="ECO:0000313" key="1">
    <source>
        <dbReference type="EMBL" id="MBF5027655.1"/>
    </source>
</evidence>
<dbReference type="EMBL" id="JADKYY010000008">
    <property type="protein sequence ID" value="MBF5027655.1"/>
    <property type="molecule type" value="Genomic_DNA"/>
</dbReference>
<organism evidence="1 2">
    <name type="scientific">Planobacterium oryzisoli</name>
    <dbReference type="NCBI Taxonomy" id="2771435"/>
    <lineage>
        <taxon>Bacteria</taxon>
        <taxon>Pseudomonadati</taxon>
        <taxon>Bacteroidota</taxon>
        <taxon>Flavobacteriia</taxon>
        <taxon>Flavobacteriales</taxon>
        <taxon>Weeksellaceae</taxon>
        <taxon>Chryseobacterium group</taxon>
        <taxon>Chryseobacterium</taxon>
    </lineage>
</organism>
<comment type="caution">
    <text evidence="1">The sequence shown here is derived from an EMBL/GenBank/DDBJ whole genome shotgun (WGS) entry which is preliminary data.</text>
</comment>
<evidence type="ECO:0000313" key="2">
    <source>
        <dbReference type="Proteomes" id="UP000694480"/>
    </source>
</evidence>
<protein>
    <recommendedName>
        <fullName evidence="3">Lipoprotein</fullName>
    </recommendedName>
</protein>
<evidence type="ECO:0008006" key="3">
    <source>
        <dbReference type="Google" id="ProtNLM"/>
    </source>
</evidence>
<gene>
    <name evidence="1" type="ORF">IC612_07575</name>
</gene>
<dbReference type="RefSeq" id="WP_194739581.1">
    <property type="nucleotide sequence ID" value="NZ_JADKYY010000008.1"/>
</dbReference>
<keyword evidence="2" id="KW-1185">Reference proteome</keyword>
<proteinExistence type="predicted"/>
<name>A0A930YWI6_9FLAO</name>
<dbReference type="PROSITE" id="PS51257">
    <property type="entry name" value="PROKAR_LIPOPROTEIN"/>
    <property type="match status" value="1"/>
</dbReference>
<accession>A0A930YWI6</accession>